<dbReference type="RefSeq" id="WP_048094765.1">
    <property type="nucleotide sequence ID" value="NZ_CP006577.1"/>
</dbReference>
<evidence type="ECO:0000313" key="7">
    <source>
        <dbReference type="EMBL" id="AIG96885.1"/>
    </source>
</evidence>
<gene>
    <name evidence="7" type="ORF">AFULGI_00000390</name>
</gene>
<proteinExistence type="predicted"/>
<reference evidence="7 8" key="1">
    <citation type="submission" date="2013-07" db="EMBL/GenBank/DDBJ databases">
        <title>Genome of Archaeoglobus fulgidus.</title>
        <authorList>
            <person name="Fiebig A."/>
            <person name="Birkeland N.-K."/>
        </authorList>
    </citation>
    <scope>NUCLEOTIDE SEQUENCE [LARGE SCALE GENOMIC DNA]</scope>
    <source>
        <strain evidence="7 8">DSM 8774</strain>
    </source>
</reference>
<dbReference type="SUPFAM" id="SSF51306">
    <property type="entry name" value="LexA/Signal peptidase"/>
    <property type="match status" value="1"/>
</dbReference>
<dbReference type="GO" id="GO:0004252">
    <property type="term" value="F:serine-type endopeptidase activity"/>
    <property type="evidence" value="ECO:0007669"/>
    <property type="project" value="InterPro"/>
</dbReference>
<feature type="transmembrane region" description="Helical" evidence="5">
    <location>
        <begin position="121"/>
        <end position="140"/>
    </location>
</feature>
<dbReference type="GeneID" id="24793599"/>
<comment type="subcellular location">
    <subcellularLocation>
        <location evidence="1">Membrane</location>
    </subcellularLocation>
</comment>
<feature type="transmembrane region" description="Helical" evidence="5">
    <location>
        <begin position="160"/>
        <end position="178"/>
    </location>
</feature>
<evidence type="ECO:0000256" key="5">
    <source>
        <dbReference type="SAM" id="Phobius"/>
    </source>
</evidence>
<protein>
    <submittedName>
        <fullName evidence="7">Signal peptidase I, archaeal type</fullName>
    </submittedName>
</protein>
<evidence type="ECO:0000256" key="2">
    <source>
        <dbReference type="ARBA" id="ARBA00022692"/>
    </source>
</evidence>
<dbReference type="PANTHER" id="PTHR10806:SF6">
    <property type="entry name" value="SIGNAL PEPTIDASE COMPLEX CATALYTIC SUBUNIT SEC11"/>
    <property type="match status" value="1"/>
</dbReference>
<evidence type="ECO:0000256" key="1">
    <source>
        <dbReference type="ARBA" id="ARBA00004370"/>
    </source>
</evidence>
<dbReference type="GO" id="GO:0006465">
    <property type="term" value="P:signal peptide processing"/>
    <property type="evidence" value="ECO:0007669"/>
    <property type="project" value="InterPro"/>
</dbReference>
<name>A0A075W8Y4_ARCFL</name>
<keyword evidence="4 5" id="KW-0472">Membrane</keyword>
<sequence>MLTPIALLIFAATPFLPSLLSFYGKIPAGIFLAFSAYHEAKSSGIPIFRKPLRLKNFQSPVNLAIYAASLQIIILFTLGVFLGFGKSPYSFTPLGIATNFAYVTSTLVGVELSRALVVRKLGDRAVIVVSTLYFFLLYLSDLRFLPTAPLEILKFLGNDVIPHFTQQLFLTLLAYVYGFRASIAFIFPVTAFEWFCPILPNLDWTLNAMVKTAVPAAGYAILEKELEPKRVEVKKENTLSWVGFLTACILLLLFFSGSFGYHPSVVGSGSMRPAIEVGDVVIVKKVSADEIRVGDVIQYYAEHYTVTHRVVDIMQRGEQKIFITKGDANDVVDDPVSADRVVGKVVFVIPRIGLVTLMLRDLLKMWGVLP</sequence>
<dbReference type="NCBIfam" id="TIGR02228">
    <property type="entry name" value="sigpep_I_arch"/>
    <property type="match status" value="1"/>
</dbReference>
<dbReference type="EMBL" id="CP006577">
    <property type="protein sequence ID" value="AIG96885.1"/>
    <property type="molecule type" value="Genomic_DNA"/>
</dbReference>
<evidence type="ECO:0000256" key="3">
    <source>
        <dbReference type="ARBA" id="ARBA00022989"/>
    </source>
</evidence>
<dbReference type="AlphaFoldDB" id="A0A075W8Y4"/>
<evidence type="ECO:0000313" key="8">
    <source>
        <dbReference type="Proteomes" id="UP000028501"/>
    </source>
</evidence>
<dbReference type="GO" id="GO:0016020">
    <property type="term" value="C:membrane"/>
    <property type="evidence" value="ECO:0007669"/>
    <property type="project" value="UniProtKB-SubCell"/>
</dbReference>
<accession>A0A075W8Y4</accession>
<feature type="transmembrane region" description="Helical" evidence="5">
    <location>
        <begin position="239"/>
        <end position="261"/>
    </location>
</feature>
<dbReference type="PANTHER" id="PTHR10806">
    <property type="entry name" value="SIGNAL PEPTIDASE COMPLEX CATALYTIC SUBUNIT SEC11"/>
    <property type="match status" value="1"/>
</dbReference>
<organism evidence="7 8">
    <name type="scientific">Archaeoglobus fulgidus DSM 8774</name>
    <dbReference type="NCBI Taxonomy" id="1344584"/>
    <lineage>
        <taxon>Archaea</taxon>
        <taxon>Methanobacteriati</taxon>
        <taxon>Methanobacteriota</taxon>
        <taxon>Archaeoglobi</taxon>
        <taxon>Archaeoglobales</taxon>
        <taxon>Archaeoglobaceae</taxon>
        <taxon>Archaeoglobus</taxon>
    </lineage>
</organism>
<feature type="transmembrane region" description="Helical" evidence="5">
    <location>
        <begin position="61"/>
        <end position="84"/>
    </location>
</feature>
<evidence type="ECO:0000259" key="6">
    <source>
        <dbReference type="Pfam" id="PF10502"/>
    </source>
</evidence>
<dbReference type="InterPro" id="IPR036286">
    <property type="entry name" value="LexA/Signal_pep-like_sf"/>
</dbReference>
<dbReference type="InterPro" id="IPR001733">
    <property type="entry name" value="Peptidase_S26B"/>
</dbReference>
<keyword evidence="2 5" id="KW-0812">Transmembrane</keyword>
<keyword evidence="3 5" id="KW-1133">Transmembrane helix</keyword>
<dbReference type="CDD" id="cd06530">
    <property type="entry name" value="S26_SPase_I"/>
    <property type="match status" value="1"/>
</dbReference>
<dbReference type="PRINTS" id="PR00728">
    <property type="entry name" value="SIGNALPTASE"/>
</dbReference>
<dbReference type="InterPro" id="IPR019533">
    <property type="entry name" value="Peptidase_S26"/>
</dbReference>
<dbReference type="Proteomes" id="UP000028501">
    <property type="component" value="Chromosome"/>
</dbReference>
<evidence type="ECO:0000256" key="4">
    <source>
        <dbReference type="ARBA" id="ARBA00023136"/>
    </source>
</evidence>
<dbReference type="Pfam" id="PF10502">
    <property type="entry name" value="Peptidase_S26"/>
    <property type="match status" value="1"/>
</dbReference>
<feature type="domain" description="Peptidase S26" evidence="6">
    <location>
        <begin position="245"/>
        <end position="303"/>
    </location>
</feature>
<dbReference type="Gene3D" id="2.10.109.10">
    <property type="entry name" value="Umud Fragment, subunit A"/>
    <property type="match status" value="1"/>
</dbReference>
<dbReference type="HOGENOM" id="CLU_058609_0_0_2"/>
<feature type="transmembrane region" description="Helical" evidence="5">
    <location>
        <begin position="90"/>
        <end position="109"/>
    </location>
</feature>
<dbReference type="KEGG" id="afg:AFULGI_00000390"/>